<organism evidence="15 16">
    <name type="scientific">Anopheles dirus</name>
    <dbReference type="NCBI Taxonomy" id="7168"/>
    <lineage>
        <taxon>Eukaryota</taxon>
        <taxon>Metazoa</taxon>
        <taxon>Ecdysozoa</taxon>
        <taxon>Arthropoda</taxon>
        <taxon>Hexapoda</taxon>
        <taxon>Insecta</taxon>
        <taxon>Pterygota</taxon>
        <taxon>Neoptera</taxon>
        <taxon>Endopterygota</taxon>
        <taxon>Diptera</taxon>
        <taxon>Nematocera</taxon>
        <taxon>Culicoidea</taxon>
        <taxon>Culicidae</taxon>
        <taxon>Anophelinae</taxon>
        <taxon>Anopheles</taxon>
    </lineage>
</organism>
<dbReference type="VEuPathDB" id="VectorBase:ADIR001045"/>
<evidence type="ECO:0000256" key="3">
    <source>
        <dbReference type="ARBA" id="ARBA00012483"/>
    </source>
</evidence>
<keyword evidence="13" id="KW-0732">Signal</keyword>
<accession>A0A182N090</accession>
<keyword evidence="6" id="KW-0479">Metal-binding</keyword>
<proteinExistence type="predicted"/>
<keyword evidence="4" id="KW-0808">Transferase</keyword>
<evidence type="ECO:0000256" key="8">
    <source>
        <dbReference type="ARBA" id="ARBA00022786"/>
    </source>
</evidence>
<reference evidence="16" key="1">
    <citation type="submission" date="2013-03" db="EMBL/GenBank/DDBJ databases">
        <title>The Genome Sequence of Anopheles dirus WRAIR2.</title>
        <authorList>
            <consortium name="The Broad Institute Genomics Platform"/>
            <person name="Neafsey D.E."/>
            <person name="Walton C."/>
            <person name="Walker B."/>
            <person name="Young S.K."/>
            <person name="Zeng Q."/>
            <person name="Gargeya S."/>
            <person name="Fitzgerald M."/>
            <person name="Haas B."/>
            <person name="Abouelleil A."/>
            <person name="Allen A.W."/>
            <person name="Alvarado L."/>
            <person name="Arachchi H.M."/>
            <person name="Berlin A.M."/>
            <person name="Chapman S.B."/>
            <person name="Gainer-Dewar J."/>
            <person name="Goldberg J."/>
            <person name="Griggs A."/>
            <person name="Gujja S."/>
            <person name="Hansen M."/>
            <person name="Howarth C."/>
            <person name="Imamovic A."/>
            <person name="Ireland A."/>
            <person name="Larimer J."/>
            <person name="McCowan C."/>
            <person name="Murphy C."/>
            <person name="Pearson M."/>
            <person name="Poon T.W."/>
            <person name="Priest M."/>
            <person name="Roberts A."/>
            <person name="Saif S."/>
            <person name="Shea T."/>
            <person name="Sisk P."/>
            <person name="Sykes S."/>
            <person name="Wortman J."/>
            <person name="Nusbaum C."/>
            <person name="Birren B."/>
        </authorList>
    </citation>
    <scope>NUCLEOTIDE SEQUENCE [LARGE SCALE GENOMIC DNA]</scope>
    <source>
        <strain evidence="16">WRAIR2</strain>
    </source>
</reference>
<evidence type="ECO:0000256" key="12">
    <source>
        <dbReference type="SAM" id="Phobius"/>
    </source>
</evidence>
<keyword evidence="7" id="KW-0863">Zinc-finger</keyword>
<evidence type="ECO:0000256" key="4">
    <source>
        <dbReference type="ARBA" id="ARBA00022679"/>
    </source>
</evidence>
<evidence type="ECO:0000256" key="2">
    <source>
        <dbReference type="ARBA" id="ARBA00004141"/>
    </source>
</evidence>
<evidence type="ECO:0000256" key="9">
    <source>
        <dbReference type="ARBA" id="ARBA00022833"/>
    </source>
</evidence>
<reference evidence="15" key="2">
    <citation type="submission" date="2020-05" db="UniProtKB">
        <authorList>
            <consortium name="EnsemblMetazoa"/>
        </authorList>
    </citation>
    <scope>IDENTIFICATION</scope>
    <source>
        <strain evidence="15">WRAIR2</strain>
    </source>
</reference>
<evidence type="ECO:0000256" key="11">
    <source>
        <dbReference type="ARBA" id="ARBA00023136"/>
    </source>
</evidence>
<feature type="chain" id="PRO_5008129127" description="RING-type E3 ubiquitin transferase" evidence="13">
    <location>
        <begin position="20"/>
        <end position="245"/>
    </location>
</feature>
<feature type="signal peptide" evidence="13">
    <location>
        <begin position="1"/>
        <end position="19"/>
    </location>
</feature>
<evidence type="ECO:0000256" key="5">
    <source>
        <dbReference type="ARBA" id="ARBA00022692"/>
    </source>
</evidence>
<dbReference type="Proteomes" id="UP000075884">
    <property type="component" value="Unassembled WGS sequence"/>
</dbReference>
<evidence type="ECO:0000313" key="16">
    <source>
        <dbReference type="Proteomes" id="UP000075884"/>
    </source>
</evidence>
<comment type="subcellular location">
    <subcellularLocation>
        <location evidence="2">Membrane</location>
        <topology evidence="2">Multi-pass membrane protein</topology>
    </subcellularLocation>
</comment>
<evidence type="ECO:0000256" key="1">
    <source>
        <dbReference type="ARBA" id="ARBA00000900"/>
    </source>
</evidence>
<dbReference type="GO" id="GO:0061630">
    <property type="term" value="F:ubiquitin protein ligase activity"/>
    <property type="evidence" value="ECO:0007669"/>
    <property type="project" value="UniProtKB-EC"/>
</dbReference>
<keyword evidence="5 12" id="KW-0812">Transmembrane</keyword>
<dbReference type="EnsemblMetazoa" id="ADIR001045-RA">
    <property type="protein sequence ID" value="ADIR001045-PA"/>
    <property type="gene ID" value="ADIR001045"/>
</dbReference>
<feature type="transmembrane region" description="Helical" evidence="12">
    <location>
        <begin position="221"/>
        <end position="240"/>
    </location>
</feature>
<feature type="domain" description="E3 Ubiquitin ligase MUL1-like" evidence="14">
    <location>
        <begin position="104"/>
        <end position="211"/>
    </location>
</feature>
<dbReference type="Pfam" id="PF12483">
    <property type="entry name" value="GIDE"/>
    <property type="match status" value="1"/>
</dbReference>
<sequence>MGISMLIWALSLCVRYIFRLKVIEEAPLFLDGEELRSRVLEAPDKLLPYVFVRGVVVPHEDILCLEADISINGVLMRATVTETIATHLQGWRISRRRSVRWIYSSAVPFLLRYDGHVIRVVKAEEADQLALPAVKFVRRLNEHSTSGLWMGLLRRLATVVEVHEEMVRAGAYVTVGGEVTVADDGSLLIGPSADWLPMILTGLTKAQLVLRGQRQIVQDSLYAKLTFAATVIFCAFAYAVTDLLM</sequence>
<keyword evidence="16" id="KW-1185">Reference proteome</keyword>
<keyword evidence="11 12" id="KW-0472">Membrane</keyword>
<evidence type="ECO:0000256" key="13">
    <source>
        <dbReference type="SAM" id="SignalP"/>
    </source>
</evidence>
<evidence type="ECO:0000256" key="7">
    <source>
        <dbReference type="ARBA" id="ARBA00022771"/>
    </source>
</evidence>
<comment type="catalytic activity">
    <reaction evidence="1">
        <text>S-ubiquitinyl-[E2 ubiquitin-conjugating enzyme]-L-cysteine + [acceptor protein]-L-lysine = [E2 ubiquitin-conjugating enzyme]-L-cysteine + N(6)-ubiquitinyl-[acceptor protein]-L-lysine.</text>
        <dbReference type="EC" id="2.3.2.27"/>
    </reaction>
</comment>
<dbReference type="STRING" id="7168.A0A182N090"/>
<evidence type="ECO:0000259" key="14">
    <source>
        <dbReference type="Pfam" id="PF12483"/>
    </source>
</evidence>
<keyword evidence="8" id="KW-0833">Ubl conjugation pathway</keyword>
<dbReference type="GO" id="GO:0008270">
    <property type="term" value="F:zinc ion binding"/>
    <property type="evidence" value="ECO:0007669"/>
    <property type="project" value="UniProtKB-KW"/>
</dbReference>
<evidence type="ECO:0000256" key="10">
    <source>
        <dbReference type="ARBA" id="ARBA00022989"/>
    </source>
</evidence>
<keyword evidence="10 12" id="KW-1133">Transmembrane helix</keyword>
<dbReference type="GO" id="GO:0016567">
    <property type="term" value="P:protein ubiquitination"/>
    <property type="evidence" value="ECO:0007669"/>
    <property type="project" value="InterPro"/>
</dbReference>
<keyword evidence="9" id="KW-0862">Zinc</keyword>
<evidence type="ECO:0000256" key="6">
    <source>
        <dbReference type="ARBA" id="ARBA00022723"/>
    </source>
</evidence>
<protein>
    <recommendedName>
        <fullName evidence="3">RING-type E3 ubiquitin transferase</fullName>
        <ecNumber evidence="3">2.3.2.27</ecNumber>
    </recommendedName>
</protein>
<dbReference type="GO" id="GO:0016020">
    <property type="term" value="C:membrane"/>
    <property type="evidence" value="ECO:0007669"/>
    <property type="project" value="UniProtKB-SubCell"/>
</dbReference>
<dbReference type="AlphaFoldDB" id="A0A182N090"/>
<evidence type="ECO:0000313" key="15">
    <source>
        <dbReference type="EnsemblMetazoa" id="ADIR001045-PA"/>
    </source>
</evidence>
<dbReference type="InterPro" id="IPR022170">
    <property type="entry name" value="MUL1-like"/>
</dbReference>
<dbReference type="EC" id="2.3.2.27" evidence="3"/>
<name>A0A182N090_9DIPT</name>